<sequence length="302" mass="34802">MSKITPHDNFIRSIMADRDIARDYFKGFLPDHVRDLLDFETLEQSSDSYISKELRKTISDIVFSCRIKESSEPVRICLLIEHKSYVDKNTSVQLGGYIFSAFMKQITNGEKLSMIIPILLYHGTKRWKYRALGDMFENLDQSLQRYLPHFDYIYNDLGELSDEHIALLENKFLVASMLALKHSFDKKWLESNAVRLLILSEGIAGNLQSGFIVYLFERSGLQENKIIDILEDVPLKMKDKVMSTLDIFVEKGRKLGLEEGIAKGKTEFVMYLLKNTDFDLSKIASLANVSEEFVKNIQSNLD</sequence>
<dbReference type="InterPro" id="IPR051699">
    <property type="entry name" value="Rpn/YhgA-like_nuclease"/>
</dbReference>
<comment type="caution">
    <text evidence="3">The sequence shown here is derived from an EMBL/GenBank/DDBJ whole genome shotgun (WGS) entry which is preliminary data.</text>
</comment>
<dbReference type="GO" id="GO:1990238">
    <property type="term" value="F:double-stranded DNA endonuclease activity"/>
    <property type="evidence" value="ECO:0007669"/>
    <property type="project" value="TreeGrafter"/>
</dbReference>
<reference evidence="3 4" key="1">
    <citation type="submission" date="2018-07" db="EMBL/GenBank/DDBJ databases">
        <title>Dyadobacter roseus sp. nov., isolated from rose rhizosphere soil.</title>
        <authorList>
            <person name="Chen L."/>
        </authorList>
    </citation>
    <scope>NUCLEOTIDE SEQUENCE [LARGE SCALE GENOMIC DNA]</scope>
    <source>
        <strain evidence="3 4">RS19</strain>
    </source>
</reference>
<dbReference type="PANTHER" id="PTHR34611">
    <property type="match status" value="1"/>
</dbReference>
<feature type="domain" description="Transposase (putative) YhgA-like" evidence="2">
    <location>
        <begin position="5"/>
        <end position="187"/>
    </location>
</feature>
<evidence type="ECO:0000259" key="2">
    <source>
        <dbReference type="Pfam" id="PF04754"/>
    </source>
</evidence>
<dbReference type="InterPro" id="IPR010106">
    <property type="entry name" value="RpnA"/>
</dbReference>
<comment type="similarity">
    <text evidence="1">Belongs to the Rpn/YhgA-like nuclease family.</text>
</comment>
<dbReference type="EMBL" id="QNUL01000010">
    <property type="protein sequence ID" value="REA60697.1"/>
    <property type="molecule type" value="Genomic_DNA"/>
</dbReference>
<proteinExistence type="inferred from homology"/>
<dbReference type="AlphaFoldDB" id="A0A3D8YAG2"/>
<dbReference type="Pfam" id="PF04754">
    <property type="entry name" value="Transposase_31"/>
    <property type="match status" value="1"/>
</dbReference>
<organism evidence="3 4">
    <name type="scientific">Dyadobacter luteus</name>
    <dbReference type="NCBI Taxonomy" id="2259619"/>
    <lineage>
        <taxon>Bacteria</taxon>
        <taxon>Pseudomonadati</taxon>
        <taxon>Bacteroidota</taxon>
        <taxon>Cytophagia</taxon>
        <taxon>Cytophagales</taxon>
        <taxon>Spirosomataceae</taxon>
        <taxon>Dyadobacter</taxon>
    </lineage>
</organism>
<accession>A0A3D8YAG2</accession>
<evidence type="ECO:0000313" key="3">
    <source>
        <dbReference type="EMBL" id="REA60697.1"/>
    </source>
</evidence>
<name>A0A3D8YAG2_9BACT</name>
<evidence type="ECO:0000313" key="4">
    <source>
        <dbReference type="Proteomes" id="UP000256373"/>
    </source>
</evidence>
<gene>
    <name evidence="3" type="ORF">DSL64_14270</name>
</gene>
<dbReference type="PANTHER" id="PTHR34611:SF2">
    <property type="entry name" value="INACTIVE RECOMBINATION-PROMOTING NUCLEASE-LIKE PROTEIN RPNE-RELATED"/>
    <property type="match status" value="1"/>
</dbReference>
<dbReference type="GO" id="GO:0006310">
    <property type="term" value="P:DNA recombination"/>
    <property type="evidence" value="ECO:0007669"/>
    <property type="project" value="TreeGrafter"/>
</dbReference>
<dbReference type="RefSeq" id="WP_115831582.1">
    <property type="nucleotide sequence ID" value="NZ_QNUL01000010.1"/>
</dbReference>
<dbReference type="InterPro" id="IPR006842">
    <property type="entry name" value="Transposase_31"/>
</dbReference>
<dbReference type="NCBIfam" id="TIGR01784">
    <property type="entry name" value="T_den_put_tspse"/>
    <property type="match status" value="1"/>
</dbReference>
<dbReference type="Proteomes" id="UP000256373">
    <property type="component" value="Unassembled WGS sequence"/>
</dbReference>
<dbReference type="OrthoDB" id="932587at2"/>
<evidence type="ECO:0000256" key="1">
    <source>
        <dbReference type="ARBA" id="ARBA00009787"/>
    </source>
</evidence>
<protein>
    <recommendedName>
        <fullName evidence="2">Transposase (putative) YhgA-like domain-containing protein</fullName>
    </recommendedName>
</protein>
<keyword evidence="4" id="KW-1185">Reference proteome</keyword>